<feature type="chain" id="PRO_5041971537" evidence="1">
    <location>
        <begin position="23"/>
        <end position="200"/>
    </location>
</feature>
<name>A0AAD3CFI9_9STRA</name>
<feature type="signal peptide" evidence="1">
    <location>
        <begin position="1"/>
        <end position="22"/>
    </location>
</feature>
<dbReference type="NCBIfam" id="NF047558">
    <property type="entry name" value="TPR_END_plus"/>
    <property type="match status" value="1"/>
</dbReference>
<keyword evidence="1" id="KW-0732">Signal</keyword>
<dbReference type="EMBL" id="BLLK01000020">
    <property type="protein sequence ID" value="GFH44918.1"/>
    <property type="molecule type" value="Genomic_DNA"/>
</dbReference>
<reference evidence="2 3" key="1">
    <citation type="journal article" date="2021" name="Sci. Rep.">
        <title>The genome of the diatom Chaetoceros tenuissimus carries an ancient integrated fragment of an extant virus.</title>
        <authorList>
            <person name="Hongo Y."/>
            <person name="Kimura K."/>
            <person name="Takaki Y."/>
            <person name="Yoshida Y."/>
            <person name="Baba S."/>
            <person name="Kobayashi G."/>
            <person name="Nagasaki K."/>
            <person name="Hano T."/>
            <person name="Tomaru Y."/>
        </authorList>
    </citation>
    <scope>NUCLEOTIDE SEQUENCE [LARGE SCALE GENOMIC DNA]</scope>
    <source>
        <strain evidence="2 3">NIES-3715</strain>
    </source>
</reference>
<dbReference type="Proteomes" id="UP001054902">
    <property type="component" value="Unassembled WGS sequence"/>
</dbReference>
<protein>
    <submittedName>
        <fullName evidence="2">Uncharacterized protein</fullName>
    </submittedName>
</protein>
<comment type="caution">
    <text evidence="2">The sequence shown here is derived from an EMBL/GenBank/DDBJ whole genome shotgun (WGS) entry which is preliminary data.</text>
</comment>
<dbReference type="InterPro" id="IPR011990">
    <property type="entry name" value="TPR-like_helical_dom_sf"/>
</dbReference>
<proteinExistence type="predicted"/>
<evidence type="ECO:0000313" key="2">
    <source>
        <dbReference type="EMBL" id="GFH44918.1"/>
    </source>
</evidence>
<sequence length="200" mass="21749">MISHQKIFLLAIAVLQASSTNAFTVNTPLNQNSIQSASRFSTNLFAEDEVSVPAIPTPQTFREAEVLGLRLMQEGQYEEALKVFQNGLKLPGSRTDIIRTKITSGPSPVGGSAGGTEGKVVQTLDEFEFQAAHYNIACANASLSKVNEACASLEQAFKYGFDNYATVRADPDLGAIHGSPEFENLMERYDSKKGFFGLFK</sequence>
<accession>A0AAD3CFI9</accession>
<gene>
    <name evidence="2" type="ORF">CTEN210_01392</name>
</gene>
<keyword evidence="3" id="KW-1185">Reference proteome</keyword>
<organism evidence="2 3">
    <name type="scientific">Chaetoceros tenuissimus</name>
    <dbReference type="NCBI Taxonomy" id="426638"/>
    <lineage>
        <taxon>Eukaryota</taxon>
        <taxon>Sar</taxon>
        <taxon>Stramenopiles</taxon>
        <taxon>Ochrophyta</taxon>
        <taxon>Bacillariophyta</taxon>
        <taxon>Coscinodiscophyceae</taxon>
        <taxon>Chaetocerotophycidae</taxon>
        <taxon>Chaetocerotales</taxon>
        <taxon>Chaetocerotaceae</taxon>
        <taxon>Chaetoceros</taxon>
    </lineage>
</organism>
<dbReference type="Gene3D" id="1.25.40.10">
    <property type="entry name" value="Tetratricopeptide repeat domain"/>
    <property type="match status" value="1"/>
</dbReference>
<dbReference type="AlphaFoldDB" id="A0AAD3CFI9"/>
<evidence type="ECO:0000313" key="3">
    <source>
        <dbReference type="Proteomes" id="UP001054902"/>
    </source>
</evidence>
<dbReference type="SUPFAM" id="SSF48452">
    <property type="entry name" value="TPR-like"/>
    <property type="match status" value="1"/>
</dbReference>
<evidence type="ECO:0000256" key="1">
    <source>
        <dbReference type="SAM" id="SignalP"/>
    </source>
</evidence>